<keyword evidence="1" id="KW-1133">Transmembrane helix</keyword>
<dbReference type="Proteomes" id="UP000244893">
    <property type="component" value="Unassembled WGS sequence"/>
</dbReference>
<keyword evidence="3" id="KW-1185">Reference proteome</keyword>
<feature type="transmembrane region" description="Helical" evidence="1">
    <location>
        <begin position="6"/>
        <end position="27"/>
    </location>
</feature>
<dbReference type="OrthoDB" id="5197832at2"/>
<evidence type="ECO:0000313" key="2">
    <source>
        <dbReference type="EMBL" id="PVZ93633.1"/>
    </source>
</evidence>
<evidence type="ECO:0000313" key="3">
    <source>
        <dbReference type="Proteomes" id="UP000244893"/>
    </source>
</evidence>
<keyword evidence="1" id="KW-0472">Membrane</keyword>
<comment type="caution">
    <text evidence="2">The sequence shown here is derived from an EMBL/GenBank/DDBJ whole genome shotgun (WGS) entry which is preliminary data.</text>
</comment>
<gene>
    <name evidence="2" type="ORF">DDQ50_15125</name>
</gene>
<evidence type="ECO:0008006" key="4">
    <source>
        <dbReference type="Google" id="ProtNLM"/>
    </source>
</evidence>
<protein>
    <recommendedName>
        <fullName evidence="4">Integral membrane protein</fullName>
    </recommendedName>
</protein>
<feature type="transmembrane region" description="Helical" evidence="1">
    <location>
        <begin position="96"/>
        <end position="117"/>
    </location>
</feature>
<reference evidence="2 3" key="1">
    <citation type="submission" date="2018-05" db="EMBL/GenBank/DDBJ databases">
        <title>Amnibacterium sp. M8JJ-5, whole genome shotgun sequence.</title>
        <authorList>
            <person name="Tuo L."/>
        </authorList>
    </citation>
    <scope>NUCLEOTIDE SEQUENCE [LARGE SCALE GENOMIC DNA]</scope>
    <source>
        <strain evidence="2 3">M8JJ-5</strain>
    </source>
</reference>
<dbReference type="EMBL" id="QEOP01000003">
    <property type="protein sequence ID" value="PVZ93633.1"/>
    <property type="molecule type" value="Genomic_DNA"/>
</dbReference>
<sequence>MIEWFTIAQVVVAVAAGLLALVLGLIGRRPSDLTLAGPALVEILLIAQIVVAIAAPAAGNAPSGNPYEFWAYLLSAILIPAGAIAWALVDRTRWSTVVVGVACLSIAIMLYRMQIIWSVQGA</sequence>
<dbReference type="AlphaFoldDB" id="A0A2V1HLY7"/>
<name>A0A2V1HLY7_9MICO</name>
<organism evidence="2 3">
    <name type="scientific">Amnibacterium flavum</name>
    <dbReference type="NCBI Taxonomy" id="2173173"/>
    <lineage>
        <taxon>Bacteria</taxon>
        <taxon>Bacillati</taxon>
        <taxon>Actinomycetota</taxon>
        <taxon>Actinomycetes</taxon>
        <taxon>Micrococcales</taxon>
        <taxon>Microbacteriaceae</taxon>
        <taxon>Amnibacterium</taxon>
    </lineage>
</organism>
<evidence type="ECO:0000256" key="1">
    <source>
        <dbReference type="SAM" id="Phobius"/>
    </source>
</evidence>
<dbReference type="RefSeq" id="WP_116757617.1">
    <property type="nucleotide sequence ID" value="NZ_JBHUEX010000001.1"/>
</dbReference>
<feature type="transmembrane region" description="Helical" evidence="1">
    <location>
        <begin position="69"/>
        <end position="89"/>
    </location>
</feature>
<feature type="transmembrane region" description="Helical" evidence="1">
    <location>
        <begin position="39"/>
        <end position="57"/>
    </location>
</feature>
<keyword evidence="1" id="KW-0812">Transmembrane</keyword>
<proteinExistence type="predicted"/>
<accession>A0A2V1HLY7</accession>